<gene>
    <name evidence="2" type="ORF">F8M41_001538</name>
</gene>
<comment type="caution">
    <text evidence="2">The sequence shown here is derived from an EMBL/GenBank/DDBJ whole genome shotgun (WGS) entry which is preliminary data.</text>
</comment>
<feature type="binding site" evidence="1">
    <location>
        <position position="30"/>
    </location>
    <ligand>
        <name>L-glutamate</name>
        <dbReference type="ChEBI" id="CHEBI:29985"/>
    </ligand>
</feature>
<dbReference type="Pfam" id="PF01019">
    <property type="entry name" value="G_glu_transpept"/>
    <property type="match status" value="1"/>
</dbReference>
<dbReference type="GO" id="GO:0036374">
    <property type="term" value="F:glutathione hydrolase activity"/>
    <property type="evidence" value="ECO:0007669"/>
    <property type="project" value="InterPro"/>
</dbReference>
<evidence type="ECO:0000256" key="1">
    <source>
        <dbReference type="PIRSR" id="PIRSR600101-2"/>
    </source>
</evidence>
<dbReference type="SUPFAM" id="SSF56235">
    <property type="entry name" value="N-terminal nucleophile aminohydrolases (Ntn hydrolases)"/>
    <property type="match status" value="1"/>
</dbReference>
<name>A0A8H4ESG2_GIGMA</name>
<dbReference type="PANTHER" id="PTHR11686">
    <property type="entry name" value="GAMMA GLUTAMYL TRANSPEPTIDASE"/>
    <property type="match status" value="1"/>
</dbReference>
<dbReference type="GO" id="GO:0006751">
    <property type="term" value="P:glutathione catabolic process"/>
    <property type="evidence" value="ECO:0007669"/>
    <property type="project" value="InterPro"/>
</dbReference>
<dbReference type="InterPro" id="IPR029055">
    <property type="entry name" value="Ntn_hydrolases_N"/>
</dbReference>
<reference evidence="2 3" key="1">
    <citation type="journal article" date="2019" name="Environ. Microbiol.">
        <title>At the nexus of three kingdoms: the genome of the mycorrhizal fungus Gigaspora margarita provides insights into plant, endobacterial and fungal interactions.</title>
        <authorList>
            <person name="Venice F."/>
            <person name="Ghignone S."/>
            <person name="Salvioli di Fossalunga A."/>
            <person name="Amselem J."/>
            <person name="Novero M."/>
            <person name="Xianan X."/>
            <person name="Sedzielewska Toro K."/>
            <person name="Morin E."/>
            <person name="Lipzen A."/>
            <person name="Grigoriev I.V."/>
            <person name="Henrissat B."/>
            <person name="Martin F.M."/>
            <person name="Bonfante P."/>
        </authorList>
    </citation>
    <scope>NUCLEOTIDE SEQUENCE [LARGE SCALE GENOMIC DNA]</scope>
    <source>
        <strain evidence="2 3">BEG34</strain>
    </source>
</reference>
<dbReference type="PRINTS" id="PR01210">
    <property type="entry name" value="GGTRANSPTASE"/>
</dbReference>
<accession>A0A8H4ESG2</accession>
<dbReference type="PANTHER" id="PTHR11686:SF9">
    <property type="entry name" value="RE13973P"/>
    <property type="match status" value="1"/>
</dbReference>
<evidence type="ECO:0000313" key="3">
    <source>
        <dbReference type="Proteomes" id="UP000439903"/>
    </source>
</evidence>
<organism evidence="2 3">
    <name type="scientific">Gigaspora margarita</name>
    <dbReference type="NCBI Taxonomy" id="4874"/>
    <lineage>
        <taxon>Eukaryota</taxon>
        <taxon>Fungi</taxon>
        <taxon>Fungi incertae sedis</taxon>
        <taxon>Mucoromycota</taxon>
        <taxon>Glomeromycotina</taxon>
        <taxon>Glomeromycetes</taxon>
        <taxon>Diversisporales</taxon>
        <taxon>Gigasporaceae</taxon>
        <taxon>Gigaspora</taxon>
    </lineage>
</organism>
<dbReference type="EMBL" id="WTPW01000113">
    <property type="protein sequence ID" value="KAF0546101.1"/>
    <property type="molecule type" value="Genomic_DNA"/>
</dbReference>
<dbReference type="AlphaFoldDB" id="A0A8H4ESG2"/>
<proteinExistence type="predicted"/>
<evidence type="ECO:0000313" key="2">
    <source>
        <dbReference type="EMBL" id="KAF0546101.1"/>
    </source>
</evidence>
<dbReference type="Proteomes" id="UP000439903">
    <property type="component" value="Unassembled WGS sequence"/>
</dbReference>
<dbReference type="OrthoDB" id="1081007at2759"/>
<sequence length="134" mass="14908">MVPLLLNLNWSGGLMMIRLPNVTADFIDCRETAQKLPHVTCIKRIIICLQLVDLLGEIHRMKLAHEKYGKLPWKQLFEPSIKLSLYGSCSSRIGFTTKGNIASPEPTGGLALIFILNLLEGYNMSQIGLDGINL</sequence>
<protein>
    <submittedName>
        <fullName evidence="2">Gamma-glutamyltranspeptidase</fullName>
    </submittedName>
</protein>
<dbReference type="GO" id="GO:0005886">
    <property type="term" value="C:plasma membrane"/>
    <property type="evidence" value="ECO:0007669"/>
    <property type="project" value="TreeGrafter"/>
</dbReference>
<keyword evidence="3" id="KW-1185">Reference proteome</keyword>
<dbReference type="InterPro" id="IPR000101">
    <property type="entry name" value="GGT_peptidase"/>
</dbReference>